<gene>
    <name evidence="3" type="ORF">TPC1_11861</name>
</gene>
<dbReference type="InterPro" id="IPR006196">
    <property type="entry name" value="RNA-binding_domain_S1_IF1"/>
</dbReference>
<dbReference type="PANTHER" id="PTHR21668">
    <property type="entry name" value="EIF-1A"/>
    <property type="match status" value="1"/>
</dbReference>
<evidence type="ECO:0000256" key="1">
    <source>
        <dbReference type="PROSITE-ProRule" id="PRU00181"/>
    </source>
</evidence>
<keyword evidence="1" id="KW-0648">Protein biosynthesis</keyword>
<reference evidence="3" key="1">
    <citation type="submission" date="2015-07" db="EMBL/GenBank/DDBJ databases">
        <title>Adaptation to a free-living lifestyle via gene acquisitions in the diplomonad Trepomonas sp. PC1.</title>
        <authorList>
            <person name="Xu F."/>
            <person name="Jerlstrom-Hultqvist J."/>
            <person name="Kolisko M."/>
            <person name="Simpson A.G.B."/>
            <person name="Roger A.J."/>
            <person name="Svard S.G."/>
            <person name="Andersson J.O."/>
        </authorList>
    </citation>
    <scope>NUCLEOTIDE SEQUENCE</scope>
    <source>
        <strain evidence="3">PC1</strain>
    </source>
</reference>
<name>A0A146KEQ9_9EUKA</name>
<organism evidence="3">
    <name type="scientific">Trepomonas sp. PC1</name>
    <dbReference type="NCBI Taxonomy" id="1076344"/>
    <lineage>
        <taxon>Eukaryota</taxon>
        <taxon>Metamonada</taxon>
        <taxon>Diplomonadida</taxon>
        <taxon>Hexamitidae</taxon>
        <taxon>Hexamitinae</taxon>
        <taxon>Trepomonas</taxon>
    </lineage>
</organism>
<feature type="non-terminal residue" evidence="3">
    <location>
        <position position="1"/>
    </location>
</feature>
<dbReference type="PROSITE" id="PS50832">
    <property type="entry name" value="S1_IF1_TYPE"/>
    <property type="match status" value="1"/>
</dbReference>
<dbReference type="SUPFAM" id="SSF50249">
    <property type="entry name" value="Nucleic acid-binding proteins"/>
    <property type="match status" value="1"/>
</dbReference>
<dbReference type="GO" id="GO:0003723">
    <property type="term" value="F:RNA binding"/>
    <property type="evidence" value="ECO:0007669"/>
    <property type="project" value="InterPro"/>
</dbReference>
<keyword evidence="1 3" id="KW-0396">Initiation factor</keyword>
<dbReference type="GO" id="GO:0003743">
    <property type="term" value="F:translation initiation factor activity"/>
    <property type="evidence" value="ECO:0007669"/>
    <property type="project" value="UniProtKB-UniRule"/>
</dbReference>
<proteinExistence type="predicted"/>
<feature type="domain" description="S1-like" evidence="2">
    <location>
        <begin position="18"/>
        <end position="93"/>
    </location>
</feature>
<dbReference type="Pfam" id="PF01176">
    <property type="entry name" value="eIF-1a"/>
    <property type="match status" value="1"/>
</dbReference>
<dbReference type="Gene3D" id="2.40.50.140">
    <property type="entry name" value="Nucleic acid-binding proteins"/>
    <property type="match status" value="1"/>
</dbReference>
<evidence type="ECO:0000313" key="3">
    <source>
        <dbReference type="EMBL" id="JAP95222.1"/>
    </source>
</evidence>
<dbReference type="InterPro" id="IPR012340">
    <property type="entry name" value="NA-bd_OB-fold"/>
</dbReference>
<dbReference type="SMART" id="SM00652">
    <property type="entry name" value="eIF1a"/>
    <property type="match status" value="1"/>
</dbReference>
<accession>A0A146KEQ9</accession>
<sequence>AKPKGGKRQQRQHQSADYARELILKEQGESYALVLKEMGNRVLRVYCFEDNKTRRAHIPKKIRERMHCGDVILVTPREYSTDDEDWDIFHKYSKEEVRQLQEYNNIPKDLDTILENESSKIGVNAKEELKKLADEMDNVENVTVKIAAQPTREDIDDL</sequence>
<dbReference type="InterPro" id="IPR001253">
    <property type="entry name" value="TIF_eIF-1A"/>
</dbReference>
<dbReference type="AlphaFoldDB" id="A0A146KEQ9"/>
<evidence type="ECO:0000259" key="2">
    <source>
        <dbReference type="PROSITE" id="PS50832"/>
    </source>
</evidence>
<dbReference type="EMBL" id="GDID01001384">
    <property type="protein sequence ID" value="JAP95222.1"/>
    <property type="molecule type" value="Transcribed_RNA"/>
</dbReference>
<protein>
    <submittedName>
        <fullName evidence="3">Eukaryotic translation initiation factor 1A</fullName>
    </submittedName>
</protein>